<comment type="caution">
    <text evidence="3">The sequence shown here is derived from an EMBL/GenBank/DDBJ whole genome shotgun (WGS) entry which is preliminary data.</text>
</comment>
<dbReference type="PATRIC" id="fig|336831.14.peg.467"/>
<dbReference type="InterPro" id="IPR011979">
    <property type="entry name" value="Antitox_Xre"/>
</dbReference>
<sequence length="149" mass="16490">MTALVKEYTPSLYTIQNLWQQLGIAERGPKLYQALHNGFSYSVFDKLATLSTLDKKQLAAVCQLAPATLARRAKTGKFTQDESDRLHRFTTVLVAANALFNDDMAATKRWLTEPVYGLGDKAPLEMLATSAETQAVLDLIGRLEHGVFS</sequence>
<reference evidence="3 4" key="1">
    <citation type="submission" date="2015-03" db="EMBL/GenBank/DDBJ databases">
        <title>Draft genome sequences of two protease-producing strains of Arsukibacterium isolated from two cold and alkaline environments.</title>
        <authorList>
            <person name="Lylloff J.E."/>
            <person name="Skov L.B."/>
            <person name="Jepsen M."/>
            <person name="Hallin P.F."/>
            <person name="Sorensen S.J."/>
            <person name="Stougaard P."/>
            <person name="Glaring M.A."/>
        </authorList>
    </citation>
    <scope>NUCLEOTIDE SEQUENCE [LARGE SCALE GENOMIC DNA]</scope>
    <source>
        <strain evidence="3 4">GCM72</strain>
    </source>
</reference>
<gene>
    <name evidence="3" type="ORF">WG68_11285</name>
</gene>
<evidence type="ECO:0000259" key="2">
    <source>
        <dbReference type="Pfam" id="PF20432"/>
    </source>
</evidence>
<keyword evidence="4" id="KW-1185">Reference proteome</keyword>
<dbReference type="Pfam" id="PF09722">
    <property type="entry name" value="Xre_MbcA_ParS_C"/>
    <property type="match status" value="1"/>
</dbReference>
<organism evidence="3 4">
    <name type="scientific">Arsukibacterium ikkense</name>
    <dbReference type="NCBI Taxonomy" id="336831"/>
    <lineage>
        <taxon>Bacteria</taxon>
        <taxon>Pseudomonadati</taxon>
        <taxon>Pseudomonadota</taxon>
        <taxon>Gammaproteobacteria</taxon>
        <taxon>Chromatiales</taxon>
        <taxon>Chromatiaceae</taxon>
        <taxon>Arsukibacterium</taxon>
    </lineage>
</organism>
<dbReference type="NCBIfam" id="TIGR02293">
    <property type="entry name" value="TAS_TIGR02293"/>
    <property type="match status" value="1"/>
</dbReference>
<protein>
    <submittedName>
        <fullName evidence="3">Antitoxin</fullName>
    </submittedName>
</protein>
<dbReference type="RefSeq" id="WP_046557795.1">
    <property type="nucleotide sequence ID" value="NZ_LAHO01000010.1"/>
</dbReference>
<feature type="domain" description="Antitoxin Xre/MbcA/ParS-like toxin-binding" evidence="1">
    <location>
        <begin position="95"/>
        <end position="146"/>
    </location>
</feature>
<dbReference type="AlphaFoldDB" id="A0A0M2V6L5"/>
<dbReference type="OrthoDB" id="8595277at2"/>
<dbReference type="GO" id="GO:0003677">
    <property type="term" value="F:DNA binding"/>
    <property type="evidence" value="ECO:0007669"/>
    <property type="project" value="InterPro"/>
</dbReference>
<feature type="domain" description="Antitoxin Xre-like helix-turn-helix" evidence="2">
    <location>
        <begin position="31"/>
        <end position="89"/>
    </location>
</feature>
<proteinExistence type="predicted"/>
<dbReference type="EMBL" id="LAHO01000010">
    <property type="protein sequence ID" value="KKO45300.1"/>
    <property type="molecule type" value="Genomic_DNA"/>
</dbReference>
<dbReference type="Pfam" id="PF20432">
    <property type="entry name" value="Xre-like-HTH"/>
    <property type="match status" value="1"/>
</dbReference>
<dbReference type="InterPro" id="IPR046847">
    <property type="entry name" value="Xre-like_HTH"/>
</dbReference>
<dbReference type="InterPro" id="IPR024467">
    <property type="entry name" value="Xre/MbcA/ParS-like_toxin-bd"/>
</dbReference>
<evidence type="ECO:0000313" key="3">
    <source>
        <dbReference type="EMBL" id="KKO45300.1"/>
    </source>
</evidence>
<evidence type="ECO:0000313" key="4">
    <source>
        <dbReference type="Proteomes" id="UP000034228"/>
    </source>
</evidence>
<evidence type="ECO:0000259" key="1">
    <source>
        <dbReference type="Pfam" id="PF09722"/>
    </source>
</evidence>
<name>A0A0M2V6L5_9GAMM</name>
<dbReference type="STRING" id="336831.WG68_11285"/>
<accession>A0A0M2V6L5</accession>
<dbReference type="Proteomes" id="UP000034228">
    <property type="component" value="Unassembled WGS sequence"/>
</dbReference>